<feature type="signal peptide" evidence="1">
    <location>
        <begin position="1"/>
        <end position="16"/>
    </location>
</feature>
<evidence type="ECO:0000256" key="1">
    <source>
        <dbReference type="SAM" id="SignalP"/>
    </source>
</evidence>
<organism evidence="2">
    <name type="scientific">Albugo laibachii Nc14</name>
    <dbReference type="NCBI Taxonomy" id="890382"/>
    <lineage>
        <taxon>Eukaryota</taxon>
        <taxon>Sar</taxon>
        <taxon>Stramenopiles</taxon>
        <taxon>Oomycota</taxon>
        <taxon>Peronosporomycetes</taxon>
        <taxon>Albuginales</taxon>
        <taxon>Albuginaceae</taxon>
        <taxon>Albugo</taxon>
    </lineage>
</organism>
<dbReference type="AlphaFoldDB" id="F0WFT1"/>
<gene>
    <name evidence="2" type="primary">AlNc14C85G5466</name>
    <name evidence="2" type="ORF">ALNC14_062080</name>
</gene>
<dbReference type="HOGENOM" id="CLU_2611002_0_0_1"/>
<feature type="chain" id="PRO_5003259407" evidence="1">
    <location>
        <begin position="17"/>
        <end position="79"/>
    </location>
</feature>
<dbReference type="EMBL" id="FR824130">
    <property type="protein sequence ID" value="CCA20065.1"/>
    <property type="molecule type" value="Genomic_DNA"/>
</dbReference>
<sequence>MNPVIVWWRGFGFVTSCVVELARPCYERSAQEQYKDGSIRCKQRNCRHDDTNFRPKIRLRLAGYYKPLQSSYFYFIFVS</sequence>
<proteinExistence type="predicted"/>
<keyword evidence="1" id="KW-0732">Signal</keyword>
<protein>
    <submittedName>
        <fullName evidence="2">AlNc14C85G5466 protein</fullName>
    </submittedName>
</protein>
<reference evidence="2" key="2">
    <citation type="submission" date="2011-02" db="EMBL/GenBank/DDBJ databases">
        <authorList>
            <person name="MacLean D."/>
        </authorList>
    </citation>
    <scope>NUCLEOTIDE SEQUENCE</scope>
</reference>
<reference evidence="2" key="1">
    <citation type="journal article" date="2011" name="PLoS Biol.">
        <title>Gene gain and loss during evolution of obligate parasitism in the white rust pathogen of Arabidopsis thaliana.</title>
        <authorList>
            <person name="Kemen E."/>
            <person name="Gardiner A."/>
            <person name="Schultz-Larsen T."/>
            <person name="Kemen A.C."/>
            <person name="Balmuth A.L."/>
            <person name="Robert-Seilaniantz A."/>
            <person name="Bailey K."/>
            <person name="Holub E."/>
            <person name="Studholme D.J."/>
            <person name="Maclean D."/>
            <person name="Jones J.D."/>
        </authorList>
    </citation>
    <scope>NUCLEOTIDE SEQUENCE</scope>
</reference>
<accession>F0WFT1</accession>
<evidence type="ECO:0000313" key="2">
    <source>
        <dbReference type="EMBL" id="CCA20065.1"/>
    </source>
</evidence>
<name>F0WFT1_9STRA</name>